<organism evidence="1">
    <name type="scientific">uncultured Caudovirales phage</name>
    <dbReference type="NCBI Taxonomy" id="2100421"/>
    <lineage>
        <taxon>Viruses</taxon>
        <taxon>Duplodnaviria</taxon>
        <taxon>Heunggongvirae</taxon>
        <taxon>Uroviricota</taxon>
        <taxon>Caudoviricetes</taxon>
        <taxon>Peduoviridae</taxon>
        <taxon>Maltschvirus</taxon>
        <taxon>Maltschvirus maltsch</taxon>
    </lineage>
</organism>
<accession>A0A6J5MX82</accession>
<reference evidence="1" key="1">
    <citation type="submission" date="2020-04" db="EMBL/GenBank/DDBJ databases">
        <authorList>
            <person name="Chiriac C."/>
            <person name="Salcher M."/>
            <person name="Ghai R."/>
            <person name="Kavagutti S V."/>
        </authorList>
    </citation>
    <scope>NUCLEOTIDE SEQUENCE</scope>
</reference>
<evidence type="ECO:0000313" key="1">
    <source>
        <dbReference type="EMBL" id="CAB4151228.1"/>
    </source>
</evidence>
<sequence>MAIELVTSENRDQFNAKKMAERMGQKYEPEEVEKKLKKAKKKKTDEMTVKELLEHLEKKED</sequence>
<name>A0A6J5MX82_9CAUD</name>
<protein>
    <submittedName>
        <fullName evidence="1">Uncharacterized protein</fullName>
    </submittedName>
</protein>
<dbReference type="EMBL" id="LR796556">
    <property type="protein sequence ID" value="CAB4151228.1"/>
    <property type="molecule type" value="Genomic_DNA"/>
</dbReference>
<gene>
    <name evidence="1" type="ORF">UFOVP599_7</name>
</gene>
<proteinExistence type="predicted"/>